<keyword evidence="6" id="KW-1185">Reference proteome</keyword>
<dbReference type="Pfam" id="PF12796">
    <property type="entry name" value="Ank_2"/>
    <property type="match status" value="1"/>
</dbReference>
<dbReference type="Proteomes" id="UP000664859">
    <property type="component" value="Unassembled WGS sequence"/>
</dbReference>
<dbReference type="PROSITE" id="PS50297">
    <property type="entry name" value="ANK_REP_REGION"/>
    <property type="match status" value="2"/>
</dbReference>
<dbReference type="Gene3D" id="1.25.40.20">
    <property type="entry name" value="Ankyrin repeat-containing domain"/>
    <property type="match status" value="3"/>
</dbReference>
<feature type="repeat" description="ANK" evidence="3">
    <location>
        <begin position="161"/>
        <end position="193"/>
    </location>
</feature>
<dbReference type="AlphaFoldDB" id="A0A835Z1K6"/>
<dbReference type="GO" id="GO:0085020">
    <property type="term" value="P:protein K6-linked ubiquitination"/>
    <property type="evidence" value="ECO:0007669"/>
    <property type="project" value="TreeGrafter"/>
</dbReference>
<keyword evidence="2 3" id="KW-0040">ANK repeat</keyword>
<name>A0A835Z1K6_9STRA</name>
<reference evidence="5" key="1">
    <citation type="submission" date="2021-02" db="EMBL/GenBank/DDBJ databases">
        <title>First Annotated Genome of the Yellow-green Alga Tribonema minus.</title>
        <authorList>
            <person name="Mahan K.M."/>
        </authorList>
    </citation>
    <scope>NUCLEOTIDE SEQUENCE</scope>
    <source>
        <strain evidence="5">UTEX B ZZ1240</strain>
    </source>
</reference>
<dbReference type="PROSITE" id="PS50088">
    <property type="entry name" value="ANK_REPEAT"/>
    <property type="match status" value="3"/>
</dbReference>
<evidence type="ECO:0000313" key="6">
    <source>
        <dbReference type="Proteomes" id="UP000664859"/>
    </source>
</evidence>
<gene>
    <name evidence="5" type="ORF">JKP88DRAFT_241555</name>
</gene>
<evidence type="ECO:0000313" key="5">
    <source>
        <dbReference type="EMBL" id="KAG5181294.1"/>
    </source>
</evidence>
<dbReference type="InterPro" id="IPR002110">
    <property type="entry name" value="Ankyrin_rpt"/>
</dbReference>
<organism evidence="5 6">
    <name type="scientific">Tribonema minus</name>
    <dbReference type="NCBI Taxonomy" id="303371"/>
    <lineage>
        <taxon>Eukaryota</taxon>
        <taxon>Sar</taxon>
        <taxon>Stramenopiles</taxon>
        <taxon>Ochrophyta</taxon>
        <taxon>PX clade</taxon>
        <taxon>Xanthophyceae</taxon>
        <taxon>Tribonematales</taxon>
        <taxon>Tribonemataceae</taxon>
        <taxon>Tribonema</taxon>
    </lineage>
</organism>
<dbReference type="EMBL" id="JAFCMP010000334">
    <property type="protein sequence ID" value="KAG5181294.1"/>
    <property type="molecule type" value="Genomic_DNA"/>
</dbReference>
<dbReference type="PANTHER" id="PTHR24171:SF8">
    <property type="entry name" value="BRCA1-ASSOCIATED RING DOMAIN PROTEIN 1"/>
    <property type="match status" value="1"/>
</dbReference>
<dbReference type="SUPFAM" id="SSF48403">
    <property type="entry name" value="Ankyrin repeat"/>
    <property type="match status" value="1"/>
</dbReference>
<sequence>MVDVNGLDGNGRSALMLCGLDPQETDRARVDEACATIAQALIARGAQVDLRDSFGWAPIDFAAAGGLASTAALLVAHGGDAAALDEAPATRRTPLMKAAAHGHARAAAALLRAGADANARDDQGATALSMAVRNARRGGAWLETLRVLLGAGADADIADAGAVTPLMRAARQGDAAVVAALLQGGASPGVVDANGMPAASWAVSESIREMLAQAMVAEVEIPPVSTSARYQGTCTSELWTCASFISARARSCGGSMFGPADTLAAAAAADAGASAALQHPPSSGVHDSQSPSVMLQPASIPGGGGGNSGVTTGGGGNWTGGAPAESGLNRGAARMMAILAVMKPSGTVRRASVVAGATVTAAEVLRLFAKLGGQEVTEAALARALTMDEQKSLVWYYVQHNKDALPRLLHSLCMSGGLHAALRSADAGTGREAPAITPGTAGPEARAAAGAQRQQQQRGRSAEAAAAASKPYAKPAGGGCMKGAAPAMPPPPTGVLQPLRQSQGQWLVSKRQKVMAQQQQQQQA</sequence>
<comment type="caution">
    <text evidence="5">The sequence shown here is derived from an EMBL/GenBank/DDBJ whole genome shotgun (WGS) entry which is preliminary data.</text>
</comment>
<dbReference type="PANTHER" id="PTHR24171">
    <property type="entry name" value="ANKYRIN REPEAT DOMAIN-CONTAINING PROTEIN 39-RELATED"/>
    <property type="match status" value="1"/>
</dbReference>
<dbReference type="Pfam" id="PF00023">
    <property type="entry name" value="Ank"/>
    <property type="match status" value="1"/>
</dbReference>
<protein>
    <submittedName>
        <fullName evidence="5">Ankyrin repeat-containing domain protein</fullName>
    </submittedName>
</protein>
<feature type="region of interest" description="Disordered" evidence="4">
    <location>
        <begin position="429"/>
        <end position="524"/>
    </location>
</feature>
<dbReference type="SMART" id="SM00248">
    <property type="entry name" value="ANK"/>
    <property type="match status" value="5"/>
</dbReference>
<evidence type="ECO:0000256" key="3">
    <source>
        <dbReference type="PROSITE-ProRule" id="PRU00023"/>
    </source>
</evidence>
<dbReference type="InterPro" id="IPR036770">
    <property type="entry name" value="Ankyrin_rpt-contain_sf"/>
</dbReference>
<proteinExistence type="predicted"/>
<feature type="compositionally biased region" description="Low complexity" evidence="4">
    <location>
        <begin position="437"/>
        <end position="475"/>
    </location>
</feature>
<evidence type="ECO:0000256" key="1">
    <source>
        <dbReference type="ARBA" id="ARBA00022737"/>
    </source>
</evidence>
<keyword evidence="1" id="KW-0677">Repeat</keyword>
<evidence type="ECO:0000256" key="2">
    <source>
        <dbReference type="ARBA" id="ARBA00023043"/>
    </source>
</evidence>
<feature type="repeat" description="ANK" evidence="3">
    <location>
        <begin position="123"/>
        <end position="160"/>
    </location>
</feature>
<feature type="repeat" description="ANK" evidence="3">
    <location>
        <begin position="90"/>
        <end position="122"/>
    </location>
</feature>
<dbReference type="GO" id="GO:0004842">
    <property type="term" value="F:ubiquitin-protein transferase activity"/>
    <property type="evidence" value="ECO:0007669"/>
    <property type="project" value="TreeGrafter"/>
</dbReference>
<evidence type="ECO:0000256" key="4">
    <source>
        <dbReference type="SAM" id="MobiDB-lite"/>
    </source>
</evidence>
<accession>A0A835Z1K6</accession>